<gene>
    <name evidence="9" type="ORF">BGL_2c12730</name>
</gene>
<dbReference type="Pfam" id="PF02321">
    <property type="entry name" value="OEP"/>
    <property type="match status" value="1"/>
</dbReference>
<protein>
    <submittedName>
        <fullName evidence="9">Integral outer membrane protein TolC, efflux pump component</fullName>
    </submittedName>
</protein>
<sequence length="548" mass="60808">MNPGFLAQLAQSHKRPAEVKTLSLRGRAPRPALLAVALAVVWLSGCAVKPMPFSDAERAETARTDRATMFANQQSVNGPITLDEAMARAIRYNLDHRLKMMEEALAQRQLDLSNFDLLPKLTAAAGYTNRNHELASASEGLFTHEESLIPSYSTDKNSRTADLNLSWNILDFGVSYFEAKEQADHVLVLEQRRRKVVQLMMQQVREAYWQAMGAQRLHDRIGPLLDQAKSALDDSRAAQQQGLRSPVETLNYQRSLLDLMRQLEAVRDQLEEAKPRLASLMNLEPGKDFTLAASDDFRVPAFDMAMPQMEDMALQRRPELVEASYNERISVNETHKAIAKLLPGIEFSLGAHYDSNSFLVYNAWRSAGISVSWNLLNLLNQRNIRGTAQAQLDVAKMQRMALSMAVLTQVHVARSELGAKTRQFDLFKQLNDIDQQILEHTHNATVANAQGKLEEIRVATAAMMSELRLYQSYGELESAYGQMLATLGLDPVPARLNGTDLSSLTQSIGEEQKRWDDIAQHGIQAAALAQPGPTIAAAAALPAGATPK</sequence>
<keyword evidence="3" id="KW-0813">Transport</keyword>
<dbReference type="KEGG" id="bpla:bpln_2g13520"/>
<dbReference type="InterPro" id="IPR003423">
    <property type="entry name" value="OMP_efflux"/>
</dbReference>
<evidence type="ECO:0000256" key="3">
    <source>
        <dbReference type="ARBA" id="ARBA00022448"/>
    </source>
</evidence>
<dbReference type="AlphaFoldDB" id="A0A0B6RVK5"/>
<dbReference type="HOGENOM" id="CLU_023283_0_0_4"/>
<proteinExistence type="inferred from homology"/>
<reference evidence="9 10" key="2">
    <citation type="journal article" date="2016" name="Appl. Microbiol. Biotechnol.">
        <title>Mutations improving production and secretion of extracellular lipase by Burkholderia glumae PG1.</title>
        <authorList>
            <person name="Knapp A."/>
            <person name="Voget S."/>
            <person name="Gao R."/>
            <person name="Zaburannyi N."/>
            <person name="Krysciak D."/>
            <person name="Breuer M."/>
            <person name="Hauer B."/>
            <person name="Streit W.R."/>
            <person name="Muller R."/>
            <person name="Daniel R."/>
            <person name="Jaeger K.E."/>
        </authorList>
    </citation>
    <scope>NUCLEOTIDE SEQUENCE [LARGE SCALE GENOMIC DNA]</scope>
    <source>
        <strain evidence="9 10">PG1</strain>
    </source>
</reference>
<evidence type="ECO:0000256" key="2">
    <source>
        <dbReference type="ARBA" id="ARBA00007613"/>
    </source>
</evidence>
<evidence type="ECO:0000256" key="4">
    <source>
        <dbReference type="ARBA" id="ARBA00022452"/>
    </source>
</evidence>
<organism evidence="9 10">
    <name type="scientific">Burkholderia plantarii</name>
    <dbReference type="NCBI Taxonomy" id="41899"/>
    <lineage>
        <taxon>Bacteria</taxon>
        <taxon>Pseudomonadati</taxon>
        <taxon>Pseudomonadota</taxon>
        <taxon>Betaproteobacteria</taxon>
        <taxon>Burkholderiales</taxon>
        <taxon>Burkholderiaceae</taxon>
        <taxon>Burkholderia</taxon>
    </lineage>
</organism>
<dbReference type="Proteomes" id="UP000031838">
    <property type="component" value="Chromosome 2"/>
</dbReference>
<evidence type="ECO:0000256" key="1">
    <source>
        <dbReference type="ARBA" id="ARBA00004442"/>
    </source>
</evidence>
<dbReference type="Gene3D" id="1.20.1600.10">
    <property type="entry name" value="Outer membrane efflux proteins (OEP)"/>
    <property type="match status" value="1"/>
</dbReference>
<reference evidence="10" key="1">
    <citation type="submission" date="2011-03" db="EMBL/GenBank/DDBJ databases">
        <authorList>
            <person name="Voget S."/>
            <person name="Streit W.R."/>
            <person name="Jaeger K.E."/>
            <person name="Daniel R."/>
        </authorList>
    </citation>
    <scope>NUCLEOTIDE SEQUENCE [LARGE SCALE GENOMIC DNA]</scope>
    <source>
        <strain evidence="10">PG1</strain>
    </source>
</reference>
<dbReference type="PANTHER" id="PTHR30026:SF20">
    <property type="entry name" value="OUTER MEMBRANE PROTEIN TOLC"/>
    <property type="match status" value="1"/>
</dbReference>
<evidence type="ECO:0000256" key="7">
    <source>
        <dbReference type="ARBA" id="ARBA00023237"/>
    </source>
</evidence>
<keyword evidence="4" id="KW-1134">Transmembrane beta strand</keyword>
<evidence type="ECO:0000313" key="10">
    <source>
        <dbReference type="Proteomes" id="UP000031838"/>
    </source>
</evidence>
<evidence type="ECO:0000256" key="8">
    <source>
        <dbReference type="SAM" id="Coils"/>
    </source>
</evidence>
<dbReference type="SUPFAM" id="SSF56954">
    <property type="entry name" value="Outer membrane efflux proteins (OEP)"/>
    <property type="match status" value="1"/>
</dbReference>
<keyword evidence="7" id="KW-0998">Cell outer membrane</keyword>
<comment type="similarity">
    <text evidence="2">Belongs to the outer membrane factor (OMF) (TC 1.B.17) family.</text>
</comment>
<evidence type="ECO:0000256" key="6">
    <source>
        <dbReference type="ARBA" id="ARBA00023136"/>
    </source>
</evidence>
<dbReference type="OrthoDB" id="9764652at2"/>
<keyword evidence="8" id="KW-0175">Coiled coil</keyword>
<dbReference type="KEGG" id="bgp:BGL_2c12730"/>
<evidence type="ECO:0000313" key="9">
    <source>
        <dbReference type="EMBL" id="AJK49342.1"/>
    </source>
</evidence>
<dbReference type="InterPro" id="IPR051906">
    <property type="entry name" value="TolC-like"/>
</dbReference>
<dbReference type="GO" id="GO:0015562">
    <property type="term" value="F:efflux transmembrane transporter activity"/>
    <property type="evidence" value="ECO:0007669"/>
    <property type="project" value="InterPro"/>
</dbReference>
<dbReference type="EMBL" id="CP002581">
    <property type="protein sequence ID" value="AJK49342.1"/>
    <property type="molecule type" value="Genomic_DNA"/>
</dbReference>
<dbReference type="GO" id="GO:0015288">
    <property type="term" value="F:porin activity"/>
    <property type="evidence" value="ECO:0007669"/>
    <property type="project" value="TreeGrafter"/>
</dbReference>
<dbReference type="GO" id="GO:0009279">
    <property type="term" value="C:cell outer membrane"/>
    <property type="evidence" value="ECO:0007669"/>
    <property type="project" value="UniProtKB-SubCell"/>
</dbReference>
<feature type="coiled-coil region" evidence="8">
    <location>
        <begin position="253"/>
        <end position="280"/>
    </location>
</feature>
<keyword evidence="10" id="KW-1185">Reference proteome</keyword>
<keyword evidence="6" id="KW-0472">Membrane</keyword>
<accession>A0A0B6RVK5</accession>
<dbReference type="RefSeq" id="WP_052498443.1">
    <property type="nucleotide sequence ID" value="NZ_BSTO01000001.1"/>
</dbReference>
<dbReference type="GO" id="GO:1990281">
    <property type="term" value="C:efflux pump complex"/>
    <property type="evidence" value="ECO:0007669"/>
    <property type="project" value="TreeGrafter"/>
</dbReference>
<name>A0A0B6RVK5_BURPL</name>
<dbReference type="PANTHER" id="PTHR30026">
    <property type="entry name" value="OUTER MEMBRANE PROTEIN TOLC"/>
    <property type="match status" value="1"/>
</dbReference>
<evidence type="ECO:0000256" key="5">
    <source>
        <dbReference type="ARBA" id="ARBA00022692"/>
    </source>
</evidence>
<keyword evidence="5" id="KW-0812">Transmembrane</keyword>
<comment type="subcellular location">
    <subcellularLocation>
        <location evidence="1">Cell outer membrane</location>
    </subcellularLocation>
</comment>